<keyword evidence="1" id="KW-0472">Membrane</keyword>
<evidence type="ECO:0008006" key="4">
    <source>
        <dbReference type="Google" id="ProtNLM"/>
    </source>
</evidence>
<evidence type="ECO:0000313" key="2">
    <source>
        <dbReference type="EMBL" id="OGD25334.1"/>
    </source>
</evidence>
<evidence type="ECO:0000256" key="1">
    <source>
        <dbReference type="SAM" id="Phobius"/>
    </source>
</evidence>
<feature type="transmembrane region" description="Helical" evidence="1">
    <location>
        <begin position="464"/>
        <end position="485"/>
    </location>
</feature>
<keyword evidence="1" id="KW-1133">Transmembrane helix</keyword>
<comment type="caution">
    <text evidence="2">The sequence shown here is derived from an EMBL/GenBank/DDBJ whole genome shotgun (WGS) entry which is preliminary data.</text>
</comment>
<proteinExistence type="predicted"/>
<feature type="transmembrane region" description="Helical" evidence="1">
    <location>
        <begin position="324"/>
        <end position="341"/>
    </location>
</feature>
<dbReference type="EMBL" id="MEYK01000015">
    <property type="protein sequence ID" value="OGD25334.1"/>
    <property type="molecule type" value="Genomic_DNA"/>
</dbReference>
<feature type="transmembrane region" description="Helical" evidence="1">
    <location>
        <begin position="227"/>
        <end position="247"/>
    </location>
</feature>
<feature type="transmembrane region" description="Helical" evidence="1">
    <location>
        <begin position="182"/>
        <end position="198"/>
    </location>
</feature>
<reference evidence="2 3" key="1">
    <citation type="journal article" date="2016" name="Nat. Commun.">
        <title>Thousands of microbial genomes shed light on interconnected biogeochemical processes in an aquifer system.</title>
        <authorList>
            <person name="Anantharaman K."/>
            <person name="Brown C.T."/>
            <person name="Hug L.A."/>
            <person name="Sharon I."/>
            <person name="Castelle C.J."/>
            <person name="Probst A.J."/>
            <person name="Thomas B.C."/>
            <person name="Singh A."/>
            <person name="Wilkins M.J."/>
            <person name="Karaoz U."/>
            <person name="Brodie E.L."/>
            <person name="Williams K.H."/>
            <person name="Hubbard S.S."/>
            <person name="Banfield J.F."/>
        </authorList>
    </citation>
    <scope>NUCLEOTIDE SEQUENCE [LARGE SCALE GENOMIC DNA]</scope>
</reference>
<sequence>MANVNLMITNATIGRGVVIFFLFFVGLALVFWPSLDGQKIFNDSYAHLTGYNLYKDFGNSLKESHLQLWWSNYMAGFPVYLTQIGLFNPIGLFLFRFFDYILAYNWLAFFHFLFGGLAMYWFARNLKLSISASILAGFTWALSFNNIQYGAIPILSSLYLFIPLFFGIILKLHNIETLNRSYYFYLFFGILISAFGLANSFTNVVFYTFIAGLVWAIFLDKKFLGRALLSYILIVITSTILASFWLLPVLNYLPHTLRGEAVSASVFYDYLKIGDILRFFYPFIQLPGFGSISFLSGIANLYIGFVPLILALIGFFLWRKDRNIIFWISLFLFAFSMRLWFFPIFQWTQFLPLFNRFRAPFHWYTLAFFSLSILSAYGLDYLSCIKESRWFKNFVKCLGIFAIFNFLFIFAGNIIYKFWSSSILKSVINYFDQNYSAGKKLPIEHYHAIIEKVFYDTSKSFSLFNYRFLISFTFILIGVIIFILYQKNYINLNKFKILAVAISILNLVLIWQNYYNFTPRALIENNPQTVAFLKNRSDYENFRFYRFYPPEMYQEFKFYNVLDNQDYNFQTLASEIGPYFMDGLGGGDPFRSARISNVLNEIGYEIPATYAKPAWIKSNDLSLPQKISRFSSPQNQNLFSMLNIKYIFSSFKLPNLKLIYETTATEKNIPVYIYENSQVMPRIYFAKSVKYLNSENAFEELLKVKDFRALTLIECQKDCPSAQFSIFNFQFSNIKVEEFKPEFVKVKTQGGNWLIYSDANLPTWEAYIDNQPTQIYTANYLFKSVFVPEGEHEVMFKYPNLWGQFKYAAKNIF</sequence>
<gene>
    <name evidence="2" type="ORF">A2819_00440</name>
</gene>
<feature type="transmembrane region" description="Helical" evidence="1">
    <location>
        <begin position="147"/>
        <end position="170"/>
    </location>
</feature>
<dbReference type="AlphaFoldDB" id="A0A1F5B444"/>
<feature type="transmembrane region" description="Helical" evidence="1">
    <location>
        <begin position="204"/>
        <end position="220"/>
    </location>
</feature>
<protein>
    <recommendedName>
        <fullName evidence="4">Membrane protein 6-pyruvoyl-tetrahydropterin synthase-related domain-containing protein</fullName>
    </recommendedName>
</protein>
<feature type="transmembrane region" description="Helical" evidence="1">
    <location>
        <begin position="12"/>
        <end position="32"/>
    </location>
</feature>
<accession>A0A1F5B444</accession>
<feature type="transmembrane region" description="Helical" evidence="1">
    <location>
        <begin position="73"/>
        <end position="95"/>
    </location>
</feature>
<evidence type="ECO:0000313" key="3">
    <source>
        <dbReference type="Proteomes" id="UP000176431"/>
    </source>
</evidence>
<dbReference type="Proteomes" id="UP000176431">
    <property type="component" value="Unassembled WGS sequence"/>
</dbReference>
<organism evidence="2 3">
    <name type="scientific">Candidatus Azambacteria bacterium RIFCSPHIGHO2_01_FULL_40_24</name>
    <dbReference type="NCBI Taxonomy" id="1797301"/>
    <lineage>
        <taxon>Bacteria</taxon>
        <taxon>Candidatus Azamiibacteriota</taxon>
    </lineage>
</organism>
<feature type="transmembrane region" description="Helical" evidence="1">
    <location>
        <begin position="292"/>
        <end position="317"/>
    </location>
</feature>
<feature type="transmembrane region" description="Helical" evidence="1">
    <location>
        <begin position="394"/>
        <end position="416"/>
    </location>
</feature>
<name>A0A1F5B444_9BACT</name>
<feature type="transmembrane region" description="Helical" evidence="1">
    <location>
        <begin position="361"/>
        <end position="382"/>
    </location>
</feature>
<feature type="transmembrane region" description="Helical" evidence="1">
    <location>
        <begin position="497"/>
        <end position="515"/>
    </location>
</feature>
<keyword evidence="1" id="KW-0812">Transmembrane</keyword>
<feature type="transmembrane region" description="Helical" evidence="1">
    <location>
        <begin position="102"/>
        <end position="123"/>
    </location>
</feature>